<evidence type="ECO:0000313" key="2">
    <source>
        <dbReference type="Proteomes" id="UP000183454"/>
    </source>
</evidence>
<name>A0A1H2WF34_9PROT</name>
<organism evidence="1 2">
    <name type="scientific">Nitrosomonas communis</name>
    <dbReference type="NCBI Taxonomy" id="44574"/>
    <lineage>
        <taxon>Bacteria</taxon>
        <taxon>Pseudomonadati</taxon>
        <taxon>Pseudomonadota</taxon>
        <taxon>Betaproteobacteria</taxon>
        <taxon>Nitrosomonadales</taxon>
        <taxon>Nitrosomonadaceae</taxon>
        <taxon>Nitrosomonas</taxon>
    </lineage>
</organism>
<accession>A0A1H2WF34</accession>
<gene>
    <name evidence="1" type="ORF">SAMN05421882_102836</name>
</gene>
<dbReference type="AlphaFoldDB" id="A0A1H2WF34"/>
<dbReference type="Proteomes" id="UP000183454">
    <property type="component" value="Unassembled WGS sequence"/>
</dbReference>
<evidence type="ECO:0000313" key="1">
    <source>
        <dbReference type="EMBL" id="SDW79210.1"/>
    </source>
</evidence>
<dbReference type="EMBL" id="FNNH01000028">
    <property type="protein sequence ID" value="SDW79210.1"/>
    <property type="molecule type" value="Genomic_DNA"/>
</dbReference>
<reference evidence="1 2" key="1">
    <citation type="submission" date="2016-10" db="EMBL/GenBank/DDBJ databases">
        <authorList>
            <person name="de Groot N.N."/>
        </authorList>
    </citation>
    <scope>NUCLEOTIDE SEQUENCE [LARGE SCALE GENOMIC DNA]</scope>
    <source>
        <strain evidence="1 2">Nm110</strain>
    </source>
</reference>
<protein>
    <submittedName>
        <fullName evidence="1">Uncharacterized protein</fullName>
    </submittedName>
</protein>
<proteinExistence type="predicted"/>
<sequence length="58" mass="6424">MTGGVVERLRFFDKRRQKGNFFFTGKILAPSPITGRLGCAMYAAIADETPSKLARPAY</sequence>